<protein>
    <submittedName>
        <fullName evidence="1">Uncharacterized protein</fullName>
    </submittedName>
</protein>
<reference evidence="1" key="1">
    <citation type="submission" date="2019-11" db="EMBL/GenBank/DDBJ databases">
        <authorList>
            <person name="Falquet L."/>
            <person name="Falquet L."/>
        </authorList>
    </citation>
    <scope>NUCLEOTIDE SEQUENCE</scope>
    <source>
        <strain evidence="1">8756-13</strain>
    </source>
</reference>
<dbReference type="EMBL" id="LR739235">
    <property type="protein sequence ID" value="VZR98723.1"/>
    <property type="molecule type" value="Genomic_DNA"/>
</dbReference>
<organism evidence="1">
    <name type="scientific">Mycoplasma feriruminatoris</name>
    <dbReference type="NCBI Taxonomy" id="1179777"/>
    <lineage>
        <taxon>Bacteria</taxon>
        <taxon>Bacillati</taxon>
        <taxon>Mycoplasmatota</taxon>
        <taxon>Mollicutes</taxon>
        <taxon>Mycoplasmataceae</taxon>
        <taxon>Mycoplasma</taxon>
    </lineage>
</organism>
<dbReference type="AlphaFoldDB" id="A0A654IMI1"/>
<accession>A0A654IMI1</accession>
<evidence type="ECO:0000313" key="1">
    <source>
        <dbReference type="EMBL" id="VZR98723.1"/>
    </source>
</evidence>
<proteinExistence type="predicted"/>
<name>A0A654IMI1_9MOLU</name>
<sequence length="40" mass="4786">MTKYLFSDFDNTLRNSKVKNSLKIDQKDLDFVKEFQKITS</sequence>
<gene>
    <name evidence="1" type="ORF">MF5295_00916</name>
</gene>